<protein>
    <recommendedName>
        <fullName evidence="2">Lipoprotein</fullName>
    </recommendedName>
</protein>
<dbReference type="AlphaFoldDB" id="A0A0S4XNJ7"/>
<organism evidence="1">
    <name type="scientific">Sulfurovum sp. enrichment culture clone C5</name>
    <dbReference type="NCBI Taxonomy" id="497650"/>
    <lineage>
        <taxon>Bacteria</taxon>
        <taxon>Pseudomonadati</taxon>
        <taxon>Campylobacterota</taxon>
        <taxon>Epsilonproteobacteria</taxon>
        <taxon>Campylobacterales</taxon>
        <taxon>Sulfurovaceae</taxon>
        <taxon>Sulfurovum</taxon>
        <taxon>environmental samples</taxon>
    </lineage>
</organism>
<gene>
    <name evidence="1" type="ORF">BN3087_280005</name>
</gene>
<reference evidence="1" key="1">
    <citation type="submission" date="2015-11" db="EMBL/GenBank/DDBJ databases">
        <authorList>
            <person name="Zhang Y."/>
            <person name="Guo Z."/>
        </authorList>
    </citation>
    <scope>NUCLEOTIDE SEQUENCE</scope>
    <source>
        <strain evidence="1">BN30871</strain>
    </source>
</reference>
<sequence length="91" mass="10331">MMKSNKDYLIYAIILFSLLGGCTPSYDLTKDSFVYQGINFGSNRNKNFKLGVKDACSTADGIYTKDHKKFNSNESYRVGWKLGRLKCKGKQ</sequence>
<dbReference type="EMBL" id="FAXN01000027">
    <property type="protein sequence ID" value="CUV65334.1"/>
    <property type="molecule type" value="Genomic_DNA"/>
</dbReference>
<proteinExistence type="predicted"/>
<evidence type="ECO:0000313" key="1">
    <source>
        <dbReference type="EMBL" id="CUV65334.1"/>
    </source>
</evidence>
<name>A0A0S4XNJ7_9BACT</name>
<accession>A0A0S4XNJ7</accession>
<dbReference type="PROSITE" id="PS51257">
    <property type="entry name" value="PROKAR_LIPOPROTEIN"/>
    <property type="match status" value="1"/>
</dbReference>
<evidence type="ECO:0008006" key="2">
    <source>
        <dbReference type="Google" id="ProtNLM"/>
    </source>
</evidence>